<gene>
    <name evidence="3" type="ORF">GCM10025791_29450</name>
</gene>
<dbReference type="EMBL" id="BAABLX010000027">
    <property type="protein sequence ID" value="GAA4947770.1"/>
    <property type="molecule type" value="Genomic_DNA"/>
</dbReference>
<dbReference type="Pfam" id="PF03544">
    <property type="entry name" value="TonB_C"/>
    <property type="match status" value="1"/>
</dbReference>
<dbReference type="SUPFAM" id="SSF74653">
    <property type="entry name" value="TolA/TonB C-terminal domain"/>
    <property type="match status" value="1"/>
</dbReference>
<feature type="chain" id="PRO_5043371529" description="TonB C-terminal domain-containing protein" evidence="1">
    <location>
        <begin position="33"/>
        <end position="240"/>
    </location>
</feature>
<feature type="signal peptide" evidence="1">
    <location>
        <begin position="1"/>
        <end position="32"/>
    </location>
</feature>
<evidence type="ECO:0000313" key="3">
    <source>
        <dbReference type="EMBL" id="GAA4947770.1"/>
    </source>
</evidence>
<comment type="caution">
    <text evidence="3">The sequence shown here is derived from an EMBL/GenBank/DDBJ whole genome shotgun (WGS) entry which is preliminary data.</text>
</comment>
<feature type="domain" description="TonB C-terminal" evidence="2">
    <location>
        <begin position="55"/>
        <end position="131"/>
    </location>
</feature>
<name>A0AAV3U4P0_9ALTE</name>
<keyword evidence="4" id="KW-1185">Reference proteome</keyword>
<dbReference type="InterPro" id="IPR037682">
    <property type="entry name" value="TonB_C"/>
</dbReference>
<reference evidence="4" key="1">
    <citation type="journal article" date="2019" name="Int. J. Syst. Evol. Microbiol.">
        <title>The Global Catalogue of Microorganisms (GCM) 10K type strain sequencing project: providing services to taxonomists for standard genome sequencing and annotation.</title>
        <authorList>
            <consortium name="The Broad Institute Genomics Platform"/>
            <consortium name="The Broad Institute Genome Sequencing Center for Infectious Disease"/>
            <person name="Wu L."/>
            <person name="Ma J."/>
        </authorList>
    </citation>
    <scope>NUCLEOTIDE SEQUENCE [LARGE SCALE GENOMIC DNA]</scope>
    <source>
        <strain evidence="4">JCM 19134</strain>
    </source>
</reference>
<accession>A0AAV3U4P0</accession>
<proteinExistence type="predicted"/>
<protein>
    <recommendedName>
        <fullName evidence="2">TonB C-terminal domain-containing protein</fullName>
    </recommendedName>
</protein>
<evidence type="ECO:0000256" key="1">
    <source>
        <dbReference type="SAM" id="SignalP"/>
    </source>
</evidence>
<dbReference type="AlphaFoldDB" id="A0AAV3U4P0"/>
<evidence type="ECO:0000259" key="2">
    <source>
        <dbReference type="Pfam" id="PF03544"/>
    </source>
</evidence>
<dbReference type="Gene3D" id="3.30.1150.10">
    <property type="match status" value="1"/>
</dbReference>
<keyword evidence="1" id="KW-0732">Signal</keyword>
<dbReference type="GO" id="GO:0055085">
    <property type="term" value="P:transmembrane transport"/>
    <property type="evidence" value="ECO:0007669"/>
    <property type="project" value="InterPro"/>
</dbReference>
<dbReference type="Proteomes" id="UP001409585">
    <property type="component" value="Unassembled WGS sequence"/>
</dbReference>
<evidence type="ECO:0000313" key="4">
    <source>
        <dbReference type="Proteomes" id="UP001409585"/>
    </source>
</evidence>
<sequence>MHSSKLRNYAAGLSSLLTMALLCFAFAKYALAQSVNATPAHFLNDGKDIIAAIEYPPQAQEGTVTVRGAAKVSKGGTVRYVSIHTNSEQPELIEPFEQAVVKGLGNRWKISPAIVNGKQVKVWFNFSVVFEKYKDSTRITLHESLVFNPSKHPSNYIDPQRYGRMPWPAACGKHELRELTPIYIGTNIDKTGTPTNPRVLAGEVLENCKQSLLKRISEATFIPAMHNGNFVSGTHIEAWF</sequence>
<dbReference type="RefSeq" id="WP_345423782.1">
    <property type="nucleotide sequence ID" value="NZ_AP031496.1"/>
</dbReference>
<organism evidence="3 4">
    <name type="scientific">Halioxenophilus aromaticivorans</name>
    <dbReference type="NCBI Taxonomy" id="1306992"/>
    <lineage>
        <taxon>Bacteria</taxon>
        <taxon>Pseudomonadati</taxon>
        <taxon>Pseudomonadota</taxon>
        <taxon>Gammaproteobacteria</taxon>
        <taxon>Alteromonadales</taxon>
        <taxon>Alteromonadaceae</taxon>
        <taxon>Halioxenophilus</taxon>
    </lineage>
</organism>